<name>A0A0A9H6H8_ARUDO</name>
<protein>
    <recommendedName>
        <fullName evidence="3">HTH myb-type domain-containing protein</fullName>
    </recommendedName>
</protein>
<proteinExistence type="predicted"/>
<accession>A0A0A9H6H8</accession>
<dbReference type="AlphaFoldDB" id="A0A0A9H6H8"/>
<organism evidence="2">
    <name type="scientific">Arundo donax</name>
    <name type="common">Giant reed</name>
    <name type="synonym">Donax arundinaceus</name>
    <dbReference type="NCBI Taxonomy" id="35708"/>
    <lineage>
        <taxon>Eukaryota</taxon>
        <taxon>Viridiplantae</taxon>
        <taxon>Streptophyta</taxon>
        <taxon>Embryophyta</taxon>
        <taxon>Tracheophyta</taxon>
        <taxon>Spermatophyta</taxon>
        <taxon>Magnoliopsida</taxon>
        <taxon>Liliopsida</taxon>
        <taxon>Poales</taxon>
        <taxon>Poaceae</taxon>
        <taxon>PACMAD clade</taxon>
        <taxon>Arundinoideae</taxon>
        <taxon>Arundineae</taxon>
        <taxon>Arundo</taxon>
    </lineage>
</organism>
<keyword evidence="1" id="KW-0732">Signal</keyword>
<reference evidence="2" key="2">
    <citation type="journal article" date="2015" name="Data Brief">
        <title>Shoot transcriptome of the giant reed, Arundo donax.</title>
        <authorList>
            <person name="Barrero R.A."/>
            <person name="Guerrero F.D."/>
            <person name="Moolhuijzen P."/>
            <person name="Goolsby J.A."/>
            <person name="Tidwell J."/>
            <person name="Bellgard S.E."/>
            <person name="Bellgard M.I."/>
        </authorList>
    </citation>
    <scope>NUCLEOTIDE SEQUENCE</scope>
    <source>
        <tissue evidence="2">Shoot tissue taken approximately 20 cm above the soil surface</tissue>
    </source>
</reference>
<evidence type="ECO:0000256" key="1">
    <source>
        <dbReference type="SAM" id="SignalP"/>
    </source>
</evidence>
<evidence type="ECO:0000313" key="2">
    <source>
        <dbReference type="EMBL" id="JAE28483.1"/>
    </source>
</evidence>
<sequence>MFHFMVFALVIQIIKRIRLAVPTGRRSKLCWTEEKAAALREAMTKFTPRDIGPISKVQILECGRCVSQDAVPE</sequence>
<feature type="chain" id="PRO_5002048086" description="HTH myb-type domain-containing protein" evidence="1">
    <location>
        <begin position="21"/>
        <end position="73"/>
    </location>
</feature>
<evidence type="ECO:0008006" key="3">
    <source>
        <dbReference type="Google" id="ProtNLM"/>
    </source>
</evidence>
<dbReference type="EMBL" id="GBRH01169413">
    <property type="protein sequence ID" value="JAE28483.1"/>
    <property type="molecule type" value="Transcribed_RNA"/>
</dbReference>
<feature type="signal peptide" evidence="1">
    <location>
        <begin position="1"/>
        <end position="20"/>
    </location>
</feature>
<reference evidence="2" key="1">
    <citation type="submission" date="2014-09" db="EMBL/GenBank/DDBJ databases">
        <authorList>
            <person name="Magalhaes I.L.F."/>
            <person name="Oliveira U."/>
            <person name="Santos F.R."/>
            <person name="Vidigal T.H.D.A."/>
            <person name="Brescovit A.D."/>
            <person name="Santos A.J."/>
        </authorList>
    </citation>
    <scope>NUCLEOTIDE SEQUENCE</scope>
    <source>
        <tissue evidence="2">Shoot tissue taken approximately 20 cm above the soil surface</tissue>
    </source>
</reference>